<feature type="binding site" evidence="3">
    <location>
        <position position="57"/>
    </location>
    <ligand>
        <name>Zn(2+)</name>
        <dbReference type="ChEBI" id="CHEBI:29105"/>
        <note>catalytic</note>
    </ligand>
</feature>
<feature type="domain" description="Peptidase M12A" evidence="5">
    <location>
        <begin position="1"/>
        <end position="272"/>
    </location>
</feature>
<evidence type="ECO:0000313" key="6">
    <source>
        <dbReference type="EnsemblMetazoa" id="XP_022647357"/>
    </source>
</evidence>
<dbReference type="SUPFAM" id="SSF55486">
    <property type="entry name" value="Metalloproteases ('zincins'), catalytic domain"/>
    <property type="match status" value="1"/>
</dbReference>
<evidence type="ECO:0000256" key="3">
    <source>
        <dbReference type="PROSITE-ProRule" id="PRU01211"/>
    </source>
</evidence>
<evidence type="ECO:0000313" key="7">
    <source>
        <dbReference type="Proteomes" id="UP000594260"/>
    </source>
</evidence>
<dbReference type="GO" id="GO:0006508">
    <property type="term" value="P:proteolysis"/>
    <property type="evidence" value="ECO:0007669"/>
    <property type="project" value="UniProtKB-KW"/>
</dbReference>
<dbReference type="SMART" id="SM00235">
    <property type="entry name" value="ZnMc"/>
    <property type="match status" value="1"/>
</dbReference>
<dbReference type="PANTHER" id="PTHR10127:SF850">
    <property type="entry name" value="METALLOENDOPEPTIDASE"/>
    <property type="match status" value="1"/>
</dbReference>
<dbReference type="Proteomes" id="UP000594260">
    <property type="component" value="Unplaced"/>
</dbReference>
<dbReference type="GO" id="GO:0008270">
    <property type="term" value="F:zinc ion binding"/>
    <property type="evidence" value="ECO:0007669"/>
    <property type="project" value="UniProtKB-UniRule"/>
</dbReference>
<feature type="transmembrane region" description="Helical" evidence="4">
    <location>
        <begin position="181"/>
        <end position="198"/>
    </location>
</feature>
<keyword evidence="3" id="KW-0378">Hydrolase</keyword>
<proteinExistence type="predicted"/>
<feature type="active site" evidence="3">
    <location>
        <position position="54"/>
    </location>
</feature>
<keyword evidence="4" id="KW-0812">Transmembrane</keyword>
<dbReference type="PANTHER" id="PTHR10127">
    <property type="entry name" value="DISCOIDIN, CUB, EGF, LAMININ , AND ZINC METALLOPROTEASE DOMAIN CONTAINING"/>
    <property type="match status" value="1"/>
</dbReference>
<dbReference type="InParanoid" id="A0A7M7J631"/>
<dbReference type="RefSeq" id="XP_022647357.1">
    <property type="nucleotide sequence ID" value="XM_022791622.1"/>
</dbReference>
<keyword evidence="4" id="KW-0472">Membrane</keyword>
<evidence type="ECO:0000259" key="5">
    <source>
        <dbReference type="PROSITE" id="PS51864"/>
    </source>
</evidence>
<protein>
    <recommendedName>
        <fullName evidence="5">Peptidase M12A domain-containing protein</fullName>
    </recommendedName>
</protein>
<accession>A0A7M7J631</accession>
<evidence type="ECO:0000256" key="2">
    <source>
        <dbReference type="ARBA" id="ARBA00025529"/>
    </source>
</evidence>
<dbReference type="Gene3D" id="3.40.390.10">
    <property type="entry name" value="Collagenase (Catalytic Domain)"/>
    <property type="match status" value="1"/>
</dbReference>
<dbReference type="AlphaFoldDB" id="A0A7M7J631"/>
<keyword evidence="7" id="KW-1185">Reference proteome</keyword>
<reference evidence="6" key="1">
    <citation type="submission" date="2021-01" db="UniProtKB">
        <authorList>
            <consortium name="EnsemblMetazoa"/>
        </authorList>
    </citation>
    <scope>IDENTIFICATION</scope>
</reference>
<keyword evidence="4" id="KW-1133">Transmembrane helix</keyword>
<dbReference type="Pfam" id="PF01400">
    <property type="entry name" value="Astacin"/>
    <property type="match status" value="1"/>
</dbReference>
<dbReference type="EnsemblMetazoa" id="XM_022791622">
    <property type="protein sequence ID" value="XP_022647357"/>
    <property type="gene ID" value="LOC111244434"/>
</dbReference>
<keyword evidence="3" id="KW-0645">Protease</keyword>
<dbReference type="InterPro" id="IPR024079">
    <property type="entry name" value="MetalloPept_cat_dom_sf"/>
</dbReference>
<comment type="cofactor">
    <cofactor evidence="3">
        <name>Zn(2+)</name>
        <dbReference type="ChEBI" id="CHEBI:29105"/>
    </cofactor>
    <text evidence="3">Binds 1 zinc ion per subunit.</text>
</comment>
<comment type="caution">
    <text evidence="3">Lacks conserved residue(s) required for the propagation of feature annotation.</text>
</comment>
<keyword evidence="3" id="KW-0479">Metal-binding</keyword>
<feature type="binding site" evidence="3">
    <location>
        <position position="63"/>
    </location>
    <ligand>
        <name>Zn(2+)</name>
        <dbReference type="ChEBI" id="CHEBI:29105"/>
        <note>catalytic</note>
    </ligand>
</feature>
<dbReference type="InterPro" id="IPR001506">
    <property type="entry name" value="Peptidase_M12A"/>
</dbReference>
<keyword evidence="3" id="KW-0862">Zinc</keyword>
<dbReference type="GO" id="GO:0004222">
    <property type="term" value="F:metalloendopeptidase activity"/>
    <property type="evidence" value="ECO:0007669"/>
    <property type="project" value="UniProtKB-UniRule"/>
</dbReference>
<keyword evidence="3" id="KW-0482">Metalloprotease</keyword>
<sequence length="272" mass="31228">MQTKCICFAPNAGQKDFITIAASYGCFNSVGRKGGEQILSLGSGCDRFEVVVHELIHALGFDHDHTRSYRDSCMFFLKKKSKTRFRSQYKIKRPDEHSDNIEMENGNEERKLNSLKDTFQRKGRRVPCNHDGYPTKNYHNGYMVEACAVDFRDKENAYNRCKYILHVPIFHCIESYGKRKYAFLFIVYLLVILHNAVLDNSDTFNSYNESTISLFAFDSIMLYGSKAFAISRDKTSIIWLNAALFVRSLKKRGLVVMTSLGYANSTIANSLY</sequence>
<organism evidence="6 7">
    <name type="scientific">Varroa destructor</name>
    <name type="common">Honeybee mite</name>
    <dbReference type="NCBI Taxonomy" id="109461"/>
    <lineage>
        <taxon>Eukaryota</taxon>
        <taxon>Metazoa</taxon>
        <taxon>Ecdysozoa</taxon>
        <taxon>Arthropoda</taxon>
        <taxon>Chelicerata</taxon>
        <taxon>Arachnida</taxon>
        <taxon>Acari</taxon>
        <taxon>Parasitiformes</taxon>
        <taxon>Mesostigmata</taxon>
        <taxon>Gamasina</taxon>
        <taxon>Dermanyssoidea</taxon>
        <taxon>Varroidae</taxon>
        <taxon>Varroa</taxon>
    </lineage>
</organism>
<dbReference type="GeneID" id="111244434"/>
<comment type="function">
    <text evidence="2">Zinc metalloprotease. Provoques deadhesion of endothelial cells from cell cultures, and also degradation of fibronectin, fibrinogen and gelatin in vitro. Its role in the venom is not fully understood but it might act as a spreading factor that facilitates diffusion of other venom toxins. Alternatively, it might be involved in the proteolytic processing of other venom toxins or it might play a role in extra-oral digestion of prey.</text>
</comment>
<evidence type="ECO:0000256" key="4">
    <source>
        <dbReference type="SAM" id="Phobius"/>
    </source>
</evidence>
<dbReference type="KEGG" id="vde:111244434"/>
<name>A0A7M7J631_VARDE</name>
<evidence type="ECO:0000256" key="1">
    <source>
        <dbReference type="ARBA" id="ARBA00011245"/>
    </source>
</evidence>
<dbReference type="OrthoDB" id="291007at2759"/>
<comment type="subunit">
    <text evidence="1">Monomer.</text>
</comment>
<dbReference type="PROSITE" id="PS51864">
    <property type="entry name" value="ASTACIN"/>
    <property type="match status" value="1"/>
</dbReference>
<dbReference type="InterPro" id="IPR006026">
    <property type="entry name" value="Peptidase_Metallo"/>
</dbReference>
<feature type="binding site" evidence="3">
    <location>
        <position position="53"/>
    </location>
    <ligand>
        <name>Zn(2+)</name>
        <dbReference type="ChEBI" id="CHEBI:29105"/>
        <note>catalytic</note>
    </ligand>
</feature>